<dbReference type="AlphaFoldDB" id="A0A0D0C8E8"/>
<proteinExistence type="predicted"/>
<feature type="non-terminal residue" evidence="1">
    <location>
        <position position="118"/>
    </location>
</feature>
<reference evidence="1 2" key="1">
    <citation type="submission" date="2014-04" db="EMBL/GenBank/DDBJ databases">
        <title>Evolutionary Origins and Diversification of the Mycorrhizal Mutualists.</title>
        <authorList>
            <consortium name="DOE Joint Genome Institute"/>
            <consortium name="Mycorrhizal Genomics Consortium"/>
            <person name="Kohler A."/>
            <person name="Kuo A."/>
            <person name="Nagy L.G."/>
            <person name="Floudas D."/>
            <person name="Copeland A."/>
            <person name="Barry K.W."/>
            <person name="Cichocki N."/>
            <person name="Veneault-Fourrey C."/>
            <person name="LaButti K."/>
            <person name="Lindquist E.A."/>
            <person name="Lipzen A."/>
            <person name="Lundell T."/>
            <person name="Morin E."/>
            <person name="Murat C."/>
            <person name="Riley R."/>
            <person name="Ohm R."/>
            <person name="Sun H."/>
            <person name="Tunlid A."/>
            <person name="Henrissat B."/>
            <person name="Grigoriev I.V."/>
            <person name="Hibbett D.S."/>
            <person name="Martin F."/>
        </authorList>
    </citation>
    <scope>NUCLEOTIDE SEQUENCE [LARGE SCALE GENOMIC DNA]</scope>
    <source>
        <strain evidence="1 2">FD-317 M1</strain>
    </source>
</reference>
<keyword evidence="2" id="KW-1185">Reference proteome</keyword>
<dbReference type="HOGENOM" id="CLU_2078590_0_0_1"/>
<evidence type="ECO:0000313" key="1">
    <source>
        <dbReference type="EMBL" id="KIK54227.1"/>
    </source>
</evidence>
<dbReference type="OrthoDB" id="2309723at2759"/>
<accession>A0A0D0C8E8</accession>
<feature type="non-terminal residue" evidence="1">
    <location>
        <position position="1"/>
    </location>
</feature>
<protein>
    <submittedName>
        <fullName evidence="1">Unplaced genomic scaffold GYMLUscaffold_70, whole genome shotgun sequence</fullName>
    </submittedName>
</protein>
<name>A0A0D0C8E8_9AGAR</name>
<dbReference type="EMBL" id="KN834818">
    <property type="protein sequence ID" value="KIK54227.1"/>
    <property type="molecule type" value="Genomic_DNA"/>
</dbReference>
<evidence type="ECO:0000313" key="2">
    <source>
        <dbReference type="Proteomes" id="UP000053593"/>
    </source>
</evidence>
<dbReference type="Proteomes" id="UP000053593">
    <property type="component" value="Unassembled WGS sequence"/>
</dbReference>
<sequence length="118" mass="13127">LSQYLFTNVHQLRQAKYHLTKATSMVLGGGFHKIRSGDIHLFRDTGRAGVNSLPAPIDGVEEGERLNALWQVVIMNACWSSTDDSLESDISYDNPDSRIDAPWPVDSGSYSQVCSNIW</sequence>
<organism evidence="1 2">
    <name type="scientific">Collybiopsis luxurians FD-317 M1</name>
    <dbReference type="NCBI Taxonomy" id="944289"/>
    <lineage>
        <taxon>Eukaryota</taxon>
        <taxon>Fungi</taxon>
        <taxon>Dikarya</taxon>
        <taxon>Basidiomycota</taxon>
        <taxon>Agaricomycotina</taxon>
        <taxon>Agaricomycetes</taxon>
        <taxon>Agaricomycetidae</taxon>
        <taxon>Agaricales</taxon>
        <taxon>Marasmiineae</taxon>
        <taxon>Omphalotaceae</taxon>
        <taxon>Collybiopsis</taxon>
        <taxon>Collybiopsis luxurians</taxon>
    </lineage>
</organism>
<gene>
    <name evidence="1" type="ORF">GYMLUDRAFT_104615</name>
</gene>